<keyword evidence="1" id="KW-0175">Coiled coil</keyword>
<proteinExistence type="predicted"/>
<accession>A0AAW6RJZ8</accession>
<dbReference type="InterPro" id="IPR021874">
    <property type="entry name" value="Phage_Mu_Gp27"/>
</dbReference>
<dbReference type="RefSeq" id="WP_279524213.1">
    <property type="nucleotide sequence ID" value="NZ_JARVII010000009.1"/>
</dbReference>
<evidence type="ECO:0000313" key="2">
    <source>
        <dbReference type="EMBL" id="MDG9699278.1"/>
    </source>
</evidence>
<dbReference type="AlphaFoldDB" id="A0AAW6RJZ8"/>
<evidence type="ECO:0000256" key="1">
    <source>
        <dbReference type="SAM" id="Coils"/>
    </source>
</evidence>
<name>A0AAW6RJZ8_9BURK</name>
<protein>
    <submittedName>
        <fullName evidence="2">DUF3486 family protein</fullName>
    </submittedName>
</protein>
<sequence length="184" mass="20110">MGRRSTVAALPAELVQACNGLIREGRTIAEILQALQALGANVSRSAVGRYVKGARDAMEKYRQAQEVAKVWVDKLEAEPGGDVARLLPEMLRVVAWQSLSELGEARQPVKAMDVMLLARALKDLAGANKTHVDVELQLRRLREQVRSRADAAAREVESMTRQAGMSDELVASIRQRILGVGDKA</sequence>
<feature type="coiled-coil region" evidence="1">
    <location>
        <begin position="124"/>
        <end position="162"/>
    </location>
</feature>
<keyword evidence="3" id="KW-1185">Reference proteome</keyword>
<organism evidence="2 3">
    <name type="scientific">Ottowia cancrivicina</name>
    <dbReference type="NCBI Taxonomy" id="3040346"/>
    <lineage>
        <taxon>Bacteria</taxon>
        <taxon>Pseudomonadati</taxon>
        <taxon>Pseudomonadota</taxon>
        <taxon>Betaproteobacteria</taxon>
        <taxon>Burkholderiales</taxon>
        <taxon>Comamonadaceae</taxon>
        <taxon>Ottowia</taxon>
    </lineage>
</organism>
<gene>
    <name evidence="2" type="ORF">QB898_05995</name>
</gene>
<dbReference type="Proteomes" id="UP001237156">
    <property type="component" value="Unassembled WGS sequence"/>
</dbReference>
<comment type="caution">
    <text evidence="2">The sequence shown here is derived from an EMBL/GenBank/DDBJ whole genome shotgun (WGS) entry which is preliminary data.</text>
</comment>
<evidence type="ECO:0000313" key="3">
    <source>
        <dbReference type="Proteomes" id="UP001237156"/>
    </source>
</evidence>
<reference evidence="2 3" key="1">
    <citation type="submission" date="2023-04" db="EMBL/GenBank/DDBJ databases">
        <title>Ottowia paracancer sp. nov., isolated from human stomach.</title>
        <authorList>
            <person name="Song Y."/>
        </authorList>
    </citation>
    <scope>NUCLEOTIDE SEQUENCE [LARGE SCALE GENOMIC DNA]</scope>
    <source>
        <strain evidence="2 3">10c7w1</strain>
    </source>
</reference>
<dbReference type="EMBL" id="JARVII010000009">
    <property type="protein sequence ID" value="MDG9699278.1"/>
    <property type="molecule type" value="Genomic_DNA"/>
</dbReference>
<dbReference type="Pfam" id="PF11985">
    <property type="entry name" value="Phage_Mu_Gp27"/>
    <property type="match status" value="1"/>
</dbReference>